<name>A0A186QIP5_9NOSO</name>
<evidence type="ECO:0000256" key="1">
    <source>
        <dbReference type="ARBA" id="ARBA00022630"/>
    </source>
</evidence>
<accession>A0A186QIP5</accession>
<dbReference type="Pfam" id="PF02771">
    <property type="entry name" value="Acyl-CoA_dh_N"/>
    <property type="match status" value="1"/>
</dbReference>
<organism evidence="5">
    <name type="scientific">Nostoc sp. CCAP 1453/38</name>
    <dbReference type="NCBI Taxonomy" id="1570104"/>
    <lineage>
        <taxon>Bacteria</taxon>
        <taxon>Bacillati</taxon>
        <taxon>Cyanobacteriota</taxon>
        <taxon>Cyanophyceae</taxon>
        <taxon>Nostocales</taxon>
        <taxon>Nostocaceae</taxon>
        <taxon>Nostoc</taxon>
    </lineage>
</organism>
<dbReference type="Gene3D" id="1.10.540.10">
    <property type="entry name" value="Acyl-CoA dehydrogenase/oxidase, N-terminal domain"/>
    <property type="match status" value="1"/>
</dbReference>
<evidence type="ECO:0000259" key="4">
    <source>
        <dbReference type="Pfam" id="PF02771"/>
    </source>
</evidence>
<dbReference type="GO" id="GO:0050660">
    <property type="term" value="F:flavin adenine dinucleotide binding"/>
    <property type="evidence" value="ECO:0007669"/>
    <property type="project" value="InterPro"/>
</dbReference>
<dbReference type="GO" id="GO:0003995">
    <property type="term" value="F:acyl-CoA dehydrogenase activity"/>
    <property type="evidence" value="ECO:0007669"/>
    <property type="project" value="TreeGrafter"/>
</dbReference>
<protein>
    <submittedName>
        <fullName evidence="5">NocI</fullName>
    </submittedName>
</protein>
<dbReference type="AlphaFoldDB" id="A0A186QIP5"/>
<keyword evidence="1" id="KW-0285">Flavoprotein</keyword>
<keyword evidence="2" id="KW-0274">FAD</keyword>
<keyword evidence="3" id="KW-0560">Oxidoreductase</keyword>
<dbReference type="InterPro" id="IPR037069">
    <property type="entry name" value="AcylCoA_DH/ox_N_sf"/>
</dbReference>
<dbReference type="EMBL" id="KP143720">
    <property type="protein sequence ID" value="AKL71642.1"/>
    <property type="molecule type" value="Genomic_DNA"/>
</dbReference>
<dbReference type="SUPFAM" id="SSF56645">
    <property type="entry name" value="Acyl-CoA dehydrogenase NM domain-like"/>
    <property type="match status" value="1"/>
</dbReference>
<evidence type="ECO:0000313" key="5">
    <source>
        <dbReference type="EMBL" id="AKL71642.1"/>
    </source>
</evidence>
<dbReference type="InterPro" id="IPR009100">
    <property type="entry name" value="AcylCoA_DH/oxidase_NM_dom_sf"/>
</dbReference>
<proteinExistence type="predicted"/>
<evidence type="ECO:0000256" key="3">
    <source>
        <dbReference type="ARBA" id="ARBA00023002"/>
    </source>
</evidence>
<dbReference type="PANTHER" id="PTHR43884">
    <property type="entry name" value="ACYL-COA DEHYDROGENASE"/>
    <property type="match status" value="1"/>
</dbReference>
<dbReference type="PANTHER" id="PTHR43884:SF20">
    <property type="entry name" value="ACYL-COA DEHYDROGENASE FADE28"/>
    <property type="match status" value="1"/>
</dbReference>
<feature type="domain" description="Acyl-CoA dehydrogenase/oxidase N-terminal" evidence="4">
    <location>
        <begin position="37"/>
        <end position="98"/>
    </location>
</feature>
<dbReference type="Gene3D" id="2.40.110.10">
    <property type="entry name" value="Butyryl-CoA Dehydrogenase, subunit A, domain 2"/>
    <property type="match status" value="1"/>
</dbReference>
<evidence type="ECO:0000256" key="2">
    <source>
        <dbReference type="ARBA" id="ARBA00022827"/>
    </source>
</evidence>
<reference evidence="5" key="1">
    <citation type="journal article" date="2017" name="PLoS ONE">
        <title>The cyanobacterial metabolite nocuolin a is a natural oxadiazine that triggers apoptosis in human cancer cells.</title>
        <authorList>
            <person name="Voracova K."/>
            <person name="Hajek J."/>
            <person name="Mares J."/>
            <person name="Urajova P."/>
            <person name="Kuzma M."/>
            <person name="Cheel J."/>
            <person name="Villunger A."/>
            <person name="Kapuscik A."/>
            <person name="Bally M."/>
            <person name="Novak P."/>
            <person name="Kabelac M."/>
            <person name="Krumschnabel G."/>
            <person name="Lukes M."/>
            <person name="Voloshko L."/>
            <person name="Kopecky J."/>
            <person name="Hrouzek P."/>
        </authorList>
    </citation>
    <scope>NUCLEOTIDE SEQUENCE</scope>
    <source>
        <strain evidence="5">CCAP 1453/38</strain>
    </source>
</reference>
<sequence>MNFLSKERATLEKFLPTLDERLQAKSLLDLESKESPALEIFRQLGGPGLLIPREYGGAGVTPLQLTHIQRAIATRSPSLAIAANMHHCTVAALLESIADESVGEFIRAIADNNLYLASGFAEGKTGTSILLPSMKCQRVSDGLIVSGSKKPCSLSASMDFLTASAMIPGKSEDGDQLALVIIPADSPGIERKPFWNTWVLQGAESEEVILNEVFVPEEFVYYLGKPEDLGNILAKAFIWVELFLSASYLGAASGLVERVIAQGKGTPTERAFLASEVEAAMAGLEAVAHSIMFVGNTDTEVAQSLFVRYSVQRAIERVTETSTELLGGIAFIRSEEVAYLLAASRALAFHPPSRVSMTPYLDDYLAGKPLVIP</sequence>
<dbReference type="InterPro" id="IPR046373">
    <property type="entry name" value="Acyl-CoA_Oxase/DH_mid-dom_sf"/>
</dbReference>
<gene>
    <name evidence="5" type="primary">nocI</name>
</gene>
<dbReference type="InterPro" id="IPR013786">
    <property type="entry name" value="AcylCoA_DH/ox_N"/>
</dbReference>